<gene>
    <name evidence="2" type="ORF">GRJ2_003132600</name>
</gene>
<keyword evidence="3" id="KW-1185">Reference proteome</keyword>
<dbReference type="EMBL" id="BAAFJT010000115">
    <property type="protein sequence ID" value="GAB0206670.1"/>
    <property type="molecule type" value="Genomic_DNA"/>
</dbReference>
<dbReference type="Proteomes" id="UP001623348">
    <property type="component" value="Unassembled WGS sequence"/>
</dbReference>
<evidence type="ECO:0000313" key="3">
    <source>
        <dbReference type="Proteomes" id="UP001623348"/>
    </source>
</evidence>
<comment type="caution">
    <text evidence="2">The sequence shown here is derived from an EMBL/GenBank/DDBJ whole genome shotgun (WGS) entry which is preliminary data.</text>
</comment>
<evidence type="ECO:0000313" key="2">
    <source>
        <dbReference type="EMBL" id="GAB0206670.1"/>
    </source>
</evidence>
<proteinExistence type="predicted"/>
<organism evidence="2 3">
    <name type="scientific">Grus japonensis</name>
    <name type="common">Japanese crane</name>
    <name type="synonym">Red-crowned crane</name>
    <dbReference type="NCBI Taxonomy" id="30415"/>
    <lineage>
        <taxon>Eukaryota</taxon>
        <taxon>Metazoa</taxon>
        <taxon>Chordata</taxon>
        <taxon>Craniata</taxon>
        <taxon>Vertebrata</taxon>
        <taxon>Euteleostomi</taxon>
        <taxon>Archelosauria</taxon>
        <taxon>Archosauria</taxon>
        <taxon>Dinosauria</taxon>
        <taxon>Saurischia</taxon>
        <taxon>Theropoda</taxon>
        <taxon>Coelurosauria</taxon>
        <taxon>Aves</taxon>
        <taxon>Neognathae</taxon>
        <taxon>Neoaves</taxon>
        <taxon>Gruiformes</taxon>
        <taxon>Gruidae</taxon>
        <taxon>Grus</taxon>
    </lineage>
</organism>
<evidence type="ECO:0000256" key="1">
    <source>
        <dbReference type="SAM" id="MobiDB-lite"/>
    </source>
</evidence>
<protein>
    <recommendedName>
        <fullName evidence="4">Protein pxr1-like</fullName>
    </recommendedName>
</protein>
<dbReference type="AlphaFoldDB" id="A0ABC9YBK9"/>
<evidence type="ECO:0008006" key="4">
    <source>
        <dbReference type="Google" id="ProtNLM"/>
    </source>
</evidence>
<feature type="region of interest" description="Disordered" evidence="1">
    <location>
        <begin position="111"/>
        <end position="132"/>
    </location>
</feature>
<accession>A0ABC9YBK9</accession>
<name>A0ABC9YBK9_GRUJA</name>
<reference evidence="2 3" key="1">
    <citation type="submission" date="2024-06" db="EMBL/GenBank/DDBJ databases">
        <title>The draft genome of Grus japonensis, version 3.</title>
        <authorList>
            <person name="Nabeshima K."/>
            <person name="Suzuki S."/>
            <person name="Onuma M."/>
        </authorList>
    </citation>
    <scope>NUCLEOTIDE SEQUENCE [LARGE SCALE GENOMIC DNA]</scope>
    <source>
        <strain evidence="2 3">451A</strain>
    </source>
</reference>
<sequence>MPSGSKMDLPLAKAEPISNGGSTSVITYLRRGIKLLHNCSWKRGVRICERNNSADTKVSEEGRGGGTPGTRAEIPLQPMVKTMVRQVVPLQPMEVHGGADIHLQSMEDPMPEQVDAPKGGCDPVESPHWSRPLGPHCDSMERGAHVGAGLLAGLVTLWGTHAGAVWS</sequence>